<evidence type="ECO:0000259" key="6">
    <source>
        <dbReference type="Pfam" id="PF07291"/>
    </source>
</evidence>
<evidence type="ECO:0000256" key="2">
    <source>
        <dbReference type="ARBA" id="ARBA00022692"/>
    </source>
</evidence>
<dbReference type="Proteomes" id="UP000479526">
    <property type="component" value="Unassembled WGS sequence"/>
</dbReference>
<evidence type="ECO:0000313" key="8">
    <source>
        <dbReference type="Proteomes" id="UP000479526"/>
    </source>
</evidence>
<evidence type="ECO:0000313" key="7">
    <source>
        <dbReference type="EMBL" id="NAS26766.1"/>
    </source>
</evidence>
<reference evidence="7 8" key="1">
    <citation type="submission" date="2020-01" db="EMBL/GenBank/DDBJ databases">
        <title>Herbidospora sp. NEAU-GS84 nov., a novel actinomycete isolated from soil.</title>
        <authorList>
            <person name="Han L."/>
        </authorList>
    </citation>
    <scope>NUCLEOTIDE SEQUENCE [LARGE SCALE GENOMIC DNA]</scope>
    <source>
        <strain evidence="7 8">NEAU-GS84</strain>
    </source>
</reference>
<keyword evidence="8" id="KW-1185">Reference proteome</keyword>
<dbReference type="AlphaFoldDB" id="A0A7C9J7N6"/>
<gene>
    <name evidence="7" type="ORF">GT755_34475</name>
</gene>
<feature type="transmembrane region" description="Helical" evidence="5">
    <location>
        <begin position="33"/>
        <end position="58"/>
    </location>
</feature>
<dbReference type="Pfam" id="PF07291">
    <property type="entry name" value="MauE"/>
    <property type="match status" value="1"/>
</dbReference>
<dbReference type="InterPro" id="IPR009908">
    <property type="entry name" value="Methylamine_util_MauE"/>
</dbReference>
<dbReference type="GO" id="GO:0030416">
    <property type="term" value="P:methylamine metabolic process"/>
    <property type="evidence" value="ECO:0007669"/>
    <property type="project" value="InterPro"/>
</dbReference>
<comment type="caution">
    <text evidence="7">The sequence shown here is derived from an EMBL/GenBank/DDBJ whole genome shotgun (WGS) entry which is preliminary data.</text>
</comment>
<evidence type="ECO:0000256" key="4">
    <source>
        <dbReference type="ARBA" id="ARBA00023136"/>
    </source>
</evidence>
<evidence type="ECO:0000256" key="1">
    <source>
        <dbReference type="ARBA" id="ARBA00004141"/>
    </source>
</evidence>
<feature type="domain" description="Methylamine utilisation protein MauE" evidence="6">
    <location>
        <begin position="2"/>
        <end position="119"/>
    </location>
</feature>
<proteinExistence type="predicted"/>
<evidence type="ECO:0000256" key="5">
    <source>
        <dbReference type="SAM" id="Phobius"/>
    </source>
</evidence>
<keyword evidence="4 5" id="KW-0472">Membrane</keyword>
<sequence length="166" mass="17031">MILIADVALAGALLLVAAAFLRSEEVTRAHGLLPAWVIRAAGLIDPVLGVAVIGVWLWGHPGRHVWLAAAVWHTALAGYLLVLLRVRGRVPCGCLDAVTPVSPVKAGVGAVWAAASAVMAAGTVPLPETAPVRLLHLALAGFAALLAVVAASVSSVSSSSPRRRIR</sequence>
<feature type="transmembrane region" description="Helical" evidence="5">
    <location>
        <begin position="134"/>
        <end position="156"/>
    </location>
</feature>
<protein>
    <recommendedName>
        <fullName evidence="6">Methylamine utilisation protein MauE domain-containing protein</fullName>
    </recommendedName>
</protein>
<dbReference type="GO" id="GO:0016020">
    <property type="term" value="C:membrane"/>
    <property type="evidence" value="ECO:0007669"/>
    <property type="project" value="UniProtKB-SubCell"/>
</dbReference>
<dbReference type="RefSeq" id="WP_161483754.1">
    <property type="nucleotide sequence ID" value="NZ_WXEW01000012.1"/>
</dbReference>
<evidence type="ECO:0000256" key="3">
    <source>
        <dbReference type="ARBA" id="ARBA00022989"/>
    </source>
</evidence>
<comment type="subcellular location">
    <subcellularLocation>
        <location evidence="1">Membrane</location>
        <topology evidence="1">Multi-pass membrane protein</topology>
    </subcellularLocation>
</comment>
<accession>A0A7C9J7N6</accession>
<keyword evidence="3 5" id="KW-1133">Transmembrane helix</keyword>
<dbReference type="EMBL" id="WXEW01000012">
    <property type="protein sequence ID" value="NAS26766.1"/>
    <property type="molecule type" value="Genomic_DNA"/>
</dbReference>
<organism evidence="7 8">
    <name type="scientific">Herbidospora solisilvae</name>
    <dbReference type="NCBI Taxonomy" id="2696284"/>
    <lineage>
        <taxon>Bacteria</taxon>
        <taxon>Bacillati</taxon>
        <taxon>Actinomycetota</taxon>
        <taxon>Actinomycetes</taxon>
        <taxon>Streptosporangiales</taxon>
        <taxon>Streptosporangiaceae</taxon>
        <taxon>Herbidospora</taxon>
    </lineage>
</organism>
<name>A0A7C9J7N6_9ACTN</name>
<keyword evidence="2 5" id="KW-0812">Transmembrane</keyword>
<feature type="transmembrane region" description="Helical" evidence="5">
    <location>
        <begin position="65"/>
        <end position="86"/>
    </location>
</feature>